<organism evidence="2 3">
    <name type="scientific">Candidatus Obscuribacter phosphatis</name>
    <dbReference type="NCBI Taxonomy" id="1906157"/>
    <lineage>
        <taxon>Bacteria</taxon>
        <taxon>Bacillati</taxon>
        <taxon>Candidatus Melainabacteria</taxon>
        <taxon>Candidatus Obscuribacterales</taxon>
        <taxon>Candidatus Obscuribacteraceae</taxon>
        <taxon>Candidatus Obscuribacter</taxon>
    </lineage>
</organism>
<evidence type="ECO:0000313" key="3">
    <source>
        <dbReference type="Proteomes" id="UP000664277"/>
    </source>
</evidence>
<protein>
    <submittedName>
        <fullName evidence="2">Uncharacterized protein</fullName>
    </submittedName>
</protein>
<feature type="region of interest" description="Disordered" evidence="1">
    <location>
        <begin position="1"/>
        <end position="46"/>
    </location>
</feature>
<accession>A0A8J7PNZ0</accession>
<gene>
    <name evidence="2" type="ORF">J0M35_14675</name>
</gene>
<comment type="caution">
    <text evidence="2">The sequence shown here is derived from an EMBL/GenBank/DDBJ whole genome shotgun (WGS) entry which is preliminary data.</text>
</comment>
<dbReference type="EMBL" id="JAFLCK010000022">
    <property type="protein sequence ID" value="MBN8661607.1"/>
    <property type="molecule type" value="Genomic_DNA"/>
</dbReference>
<dbReference type="Proteomes" id="UP000664277">
    <property type="component" value="Unassembled WGS sequence"/>
</dbReference>
<evidence type="ECO:0000313" key="2">
    <source>
        <dbReference type="EMBL" id="MBN8661607.1"/>
    </source>
</evidence>
<feature type="compositionally biased region" description="Polar residues" evidence="1">
    <location>
        <begin position="1"/>
        <end position="12"/>
    </location>
</feature>
<name>A0A8J7PNZ0_9BACT</name>
<sequence length="62" mass="6808">MNASFNPKNSGFTAKEAKAAKENLELSERQVPKASQDNQLNQDCSDGVCTLKWKPRAPKKAS</sequence>
<reference evidence="2" key="1">
    <citation type="submission" date="2021-02" db="EMBL/GenBank/DDBJ databases">
        <title>Genome-Resolved Metagenomics of a Microbial Community Performing Photosynthetic Biological Nutrient Removal.</title>
        <authorList>
            <person name="Mcdaniel E.A."/>
        </authorList>
    </citation>
    <scope>NUCLEOTIDE SEQUENCE</scope>
    <source>
        <strain evidence="2">UWPOB_OBS1</strain>
    </source>
</reference>
<feature type="compositionally biased region" description="Polar residues" evidence="1">
    <location>
        <begin position="33"/>
        <end position="44"/>
    </location>
</feature>
<evidence type="ECO:0000256" key="1">
    <source>
        <dbReference type="SAM" id="MobiDB-lite"/>
    </source>
</evidence>
<proteinExistence type="predicted"/>
<feature type="compositionally biased region" description="Basic and acidic residues" evidence="1">
    <location>
        <begin position="15"/>
        <end position="31"/>
    </location>
</feature>
<dbReference type="AlphaFoldDB" id="A0A8J7PNZ0"/>